<keyword evidence="4" id="KW-0547">Nucleotide-binding</keyword>
<dbReference type="FunFam" id="3.40.50.300:FF:000058">
    <property type="entry name" value="Translation elongation factor 2"/>
    <property type="match status" value="1"/>
</dbReference>
<dbReference type="InterPro" id="IPR027417">
    <property type="entry name" value="P-loop_NTPase"/>
</dbReference>
<feature type="compositionally biased region" description="Basic residues" evidence="11">
    <location>
        <begin position="27"/>
        <end position="38"/>
    </location>
</feature>
<dbReference type="InterPro" id="IPR020568">
    <property type="entry name" value="Ribosomal_Su5_D2-typ_SF"/>
</dbReference>
<dbReference type="SUPFAM" id="SSF54211">
    <property type="entry name" value="Ribosomal protein S5 domain 2-like"/>
    <property type="match status" value="1"/>
</dbReference>
<dbReference type="FunFam" id="3.30.70.870:FF:000002">
    <property type="entry name" value="Translation elongation factor 2"/>
    <property type="match status" value="1"/>
</dbReference>
<evidence type="ECO:0000256" key="4">
    <source>
        <dbReference type="ARBA" id="ARBA00022741"/>
    </source>
</evidence>
<feature type="region of interest" description="Disordered" evidence="11">
    <location>
        <begin position="660"/>
        <end position="729"/>
    </location>
</feature>
<dbReference type="GO" id="GO:0016020">
    <property type="term" value="C:membrane"/>
    <property type="evidence" value="ECO:0007669"/>
    <property type="project" value="InterPro"/>
</dbReference>
<keyword evidence="14" id="KW-1185">Reference proteome</keyword>
<organism evidence="13 14">
    <name type="scientific">Aspergillus ochraceoroseus</name>
    <dbReference type="NCBI Taxonomy" id="138278"/>
    <lineage>
        <taxon>Eukaryota</taxon>
        <taxon>Fungi</taxon>
        <taxon>Dikarya</taxon>
        <taxon>Ascomycota</taxon>
        <taxon>Pezizomycotina</taxon>
        <taxon>Eurotiomycetes</taxon>
        <taxon>Eurotiomycetidae</taxon>
        <taxon>Eurotiales</taxon>
        <taxon>Aspergillaceae</taxon>
        <taxon>Aspergillus</taxon>
        <taxon>Aspergillus subgen. Nidulantes</taxon>
    </lineage>
</organism>
<dbReference type="InterPro" id="IPR056779">
    <property type="entry name" value="Csf1_C"/>
</dbReference>
<dbReference type="FunFam" id="2.40.30.10:FF:000010">
    <property type="entry name" value="Translation elongation factor 2"/>
    <property type="match status" value="1"/>
</dbReference>
<dbReference type="CDD" id="cd01885">
    <property type="entry name" value="EF2"/>
    <property type="match status" value="1"/>
</dbReference>
<feature type="compositionally biased region" description="Polar residues" evidence="11">
    <location>
        <begin position="666"/>
        <end position="685"/>
    </location>
</feature>
<comment type="function">
    <text evidence="10">Catalyzes the GTP-dependent ribosomal translocation step during translation elongation. During this step, the ribosome changes from the pre-translocational (PRE) to the post-translocational (POST) state as the newly formed A-site-bound peptidyl-tRNA and P-site-bound deacylated tRNA move to the P and E sites, respectively. Catalyzes the coordinated movement of the two tRNA molecules, the mRNA and conformational changes in the ribosome.</text>
</comment>
<dbReference type="InterPro" id="IPR005517">
    <property type="entry name" value="Transl_elong_EFG/EF2_IV"/>
</dbReference>
<evidence type="ECO:0000256" key="9">
    <source>
        <dbReference type="ARBA" id="ARBA00023134"/>
    </source>
</evidence>
<dbReference type="InterPro" id="IPR005225">
    <property type="entry name" value="Small_GTP-bd"/>
</dbReference>
<dbReference type="EMBL" id="JYKN01002180">
    <property type="protein sequence ID" value="KKK17359.1"/>
    <property type="molecule type" value="Genomic_DNA"/>
</dbReference>
<evidence type="ECO:0000256" key="2">
    <source>
        <dbReference type="ARBA" id="ARBA00017891"/>
    </source>
</evidence>
<keyword evidence="9" id="KW-0342">GTP-binding</keyword>
<dbReference type="SUPFAM" id="SSF50447">
    <property type="entry name" value="Translation proteins"/>
    <property type="match status" value="1"/>
</dbReference>
<dbReference type="GO" id="GO:0005525">
    <property type="term" value="F:GTP binding"/>
    <property type="evidence" value="ECO:0007669"/>
    <property type="project" value="UniProtKB-KW"/>
</dbReference>
<dbReference type="Pfam" id="PF00679">
    <property type="entry name" value="EFG_C"/>
    <property type="match status" value="1"/>
</dbReference>
<dbReference type="VEuPathDB" id="FungiDB:P175DRAFT_0498731"/>
<dbReference type="GO" id="GO:0006113">
    <property type="term" value="P:fermentation"/>
    <property type="evidence" value="ECO:0007669"/>
    <property type="project" value="InterPro"/>
</dbReference>
<evidence type="ECO:0000313" key="14">
    <source>
        <dbReference type="Proteomes" id="UP000034947"/>
    </source>
</evidence>
<evidence type="ECO:0000313" key="13">
    <source>
        <dbReference type="EMBL" id="KKK17359.1"/>
    </source>
</evidence>
<dbReference type="Pfam" id="PF14492">
    <property type="entry name" value="EFG_III"/>
    <property type="match status" value="1"/>
</dbReference>
<dbReference type="PANTHER" id="PTHR32085:SF3">
    <property type="entry name" value="PROTEIN CSF1"/>
    <property type="match status" value="1"/>
</dbReference>
<dbReference type="SMART" id="SM00838">
    <property type="entry name" value="EFG_C"/>
    <property type="match status" value="1"/>
</dbReference>
<dbReference type="Pfam" id="PF00009">
    <property type="entry name" value="GTP_EFTU"/>
    <property type="match status" value="1"/>
</dbReference>
<dbReference type="CDD" id="cd04096">
    <property type="entry name" value="eEF2_snRNP_like_C"/>
    <property type="match status" value="1"/>
</dbReference>
<evidence type="ECO:0000256" key="1">
    <source>
        <dbReference type="ARBA" id="ARBA00004496"/>
    </source>
</evidence>
<dbReference type="PRINTS" id="PR00315">
    <property type="entry name" value="ELONGATNFCT"/>
</dbReference>
<dbReference type="Pfam" id="PF21678">
    <property type="entry name" value="Csf1_N"/>
    <property type="match status" value="2"/>
</dbReference>
<dbReference type="Gene3D" id="3.30.230.10">
    <property type="match status" value="1"/>
</dbReference>
<dbReference type="VEuPathDB" id="FungiDB:P175DRAFT_0441051"/>
<dbReference type="Pfam" id="PF25038">
    <property type="entry name" value="Csf1_C"/>
    <property type="match status" value="1"/>
</dbReference>
<dbReference type="Proteomes" id="UP000034947">
    <property type="component" value="Unassembled WGS sequence"/>
</dbReference>
<reference evidence="13 14" key="1">
    <citation type="submission" date="2015-02" db="EMBL/GenBank/DDBJ databases">
        <title>Draft Genome Sequences of Two Closely-Related Aflatoxigenic Aspergillus Species Obtained from the Cote d'Ivoire.</title>
        <authorList>
            <person name="Moore G.G."/>
            <person name="Beltz S.B."/>
            <person name="Mack B.M."/>
        </authorList>
    </citation>
    <scope>NUCLEOTIDE SEQUENCE [LARGE SCALE GENOMIC DNA]</scope>
    <source>
        <strain evidence="13 14">SRRC1432</strain>
    </source>
</reference>
<proteinExistence type="predicted"/>
<evidence type="ECO:0000256" key="6">
    <source>
        <dbReference type="ARBA" id="ARBA00022917"/>
    </source>
</evidence>
<dbReference type="PROSITE" id="PS00301">
    <property type="entry name" value="G_TR_1"/>
    <property type="match status" value="1"/>
</dbReference>
<dbReference type="Gene3D" id="3.40.50.300">
    <property type="entry name" value="P-loop containing nucleotide triphosphate hydrolases"/>
    <property type="match status" value="1"/>
</dbReference>
<dbReference type="Pfam" id="PF03144">
    <property type="entry name" value="GTP_EFTU_D2"/>
    <property type="match status" value="1"/>
</dbReference>
<dbReference type="InterPro" id="IPR041095">
    <property type="entry name" value="EFG_II"/>
</dbReference>
<evidence type="ECO:0000256" key="10">
    <source>
        <dbReference type="ARBA" id="ARBA00024731"/>
    </source>
</evidence>
<dbReference type="PROSITE" id="PS51722">
    <property type="entry name" value="G_TR_2"/>
    <property type="match status" value="1"/>
</dbReference>
<dbReference type="InterPro" id="IPR014721">
    <property type="entry name" value="Ribsml_uS5_D2-typ_fold_subgr"/>
</dbReference>
<feature type="compositionally biased region" description="Basic and acidic residues" evidence="11">
    <location>
        <begin position="1"/>
        <end position="22"/>
    </location>
</feature>
<evidence type="ECO:0000256" key="5">
    <source>
        <dbReference type="ARBA" id="ARBA00022768"/>
    </source>
</evidence>
<dbReference type="NCBIfam" id="TIGR00231">
    <property type="entry name" value="small_GTP"/>
    <property type="match status" value="1"/>
</dbReference>
<dbReference type="InterPro" id="IPR000795">
    <property type="entry name" value="T_Tr_GTP-bd_dom"/>
</dbReference>
<dbReference type="Gene3D" id="3.30.70.870">
    <property type="entry name" value="Elongation Factor G (Translational Gtpase), domain 3"/>
    <property type="match status" value="1"/>
</dbReference>
<evidence type="ECO:0000256" key="7">
    <source>
        <dbReference type="ARBA" id="ARBA00022946"/>
    </source>
</evidence>
<dbReference type="FunFam" id="3.30.230.10:FF:000006">
    <property type="entry name" value="Translation elongation factor 2"/>
    <property type="match status" value="1"/>
</dbReference>
<dbReference type="PANTHER" id="PTHR32085">
    <property type="entry name" value="PROTEIN CSF1"/>
    <property type="match status" value="1"/>
</dbReference>
<dbReference type="InterPro" id="IPR009000">
    <property type="entry name" value="Transl_B-barrel_sf"/>
</dbReference>
<evidence type="ECO:0000259" key="12">
    <source>
        <dbReference type="PROSITE" id="PS51722"/>
    </source>
</evidence>
<dbReference type="GO" id="GO:0005737">
    <property type="term" value="C:cytoplasm"/>
    <property type="evidence" value="ECO:0007669"/>
    <property type="project" value="UniProtKB-SubCell"/>
</dbReference>
<dbReference type="InterPro" id="IPR029636">
    <property type="entry name" value="Csf1"/>
</dbReference>
<dbReference type="FunFam" id="3.30.70.240:FF:000003">
    <property type="entry name" value="Translation elongation factor 2"/>
    <property type="match status" value="1"/>
</dbReference>
<dbReference type="CDD" id="cd16261">
    <property type="entry name" value="EF2_snRNP_III"/>
    <property type="match status" value="1"/>
</dbReference>
<comment type="subcellular location">
    <subcellularLocation>
        <location evidence="1">Cytoplasm</location>
    </subcellularLocation>
</comment>
<dbReference type="InterPro" id="IPR035647">
    <property type="entry name" value="EFG_III/V"/>
</dbReference>
<dbReference type="CDD" id="cd03700">
    <property type="entry name" value="EF2_snRNP_like_II"/>
    <property type="match status" value="1"/>
</dbReference>
<accession>A0A0F8UCB8</accession>
<dbReference type="InterPro" id="IPR031157">
    <property type="entry name" value="G_TR_CS"/>
</dbReference>
<evidence type="ECO:0000256" key="11">
    <source>
        <dbReference type="SAM" id="MobiDB-lite"/>
    </source>
</evidence>
<name>A0A0F8UCB8_9EURO</name>
<dbReference type="Pfam" id="PF03764">
    <property type="entry name" value="EFG_IV"/>
    <property type="match status" value="1"/>
</dbReference>
<dbReference type="InterPro" id="IPR000640">
    <property type="entry name" value="EFG_V-like"/>
</dbReference>
<dbReference type="InterPro" id="IPR004161">
    <property type="entry name" value="EFTu-like_2"/>
</dbReference>
<dbReference type="SMART" id="SM00889">
    <property type="entry name" value="EFG_IV"/>
    <property type="match status" value="1"/>
</dbReference>
<sequence>MTLRIPTREPSKDWQWKGRADAVRATSKLKKQQRRRRQRAAEGDKGHIGPEIRPFGWFSLRIAENSTINYTMDMVPDRSGFVTQLDLDLRDSRMSSSVNHAVLWKCPRQLLSCDLSVPLSWNSLRTWKFDVENEDMELFLLRDHIFLLTDLITDWASGPPQDYYTFVPFIYRLNLSFTNIRLFLNVNDSNIISDPTDITDNRLLVIKGYKLTSDVLIPLNKYSPEQNAVEFNVTLQDAGIDFVAPAWDTLHTFLKNKSTATLENLVLSGAYTYFLSTSAELTDTLLLNIDGISPKLYLYGFLIKCFMIVRENYFGEEVHFKTLEEFQELAYSHDEPEVYNGINPNRKSNDLDVVLHVTVDNPCVFLPENMYDDLNCLRLTSPSIEIDLRFTNYYMDLQFSLAPLKVGLESHRKVPHPLLSETQLFIDGASIYGHRIFGLPPLEPTYVCNWDFSLGDVIGECSPAFLTSLAAALQSFDLSFDNEENTLPPLFPAILHDVTFLRAEINSIHISVLLDNAAILLSSGPMTTKFNDWANARFSKRMSVRVPELCITAIDYKFLGRFGSMAHSKVLPLALFQSSIDLKMAQRRNDIVESRKLQQEHIKVHDQRTQRTPWLLFDWEEIEPDAEHLNVDTVVPPTTAIPTMPEPLFKASGLLASSPLRYRTQDGGNPSSRSFLLSHETSSMESRPKKGARSFTETSSISSREPISDGKSEQITGNQRLRLPEERRTASPEVINGLDASNPWAMPSFSLHTIKLDTSQLPSRQASERNFPQENSPAAKFDPYFSPFDDDNITHTNFMINLPMGIRGTCTPEFLFILSALLEALQPRHPIEIIDSLQKDIISDIVGYEKSMKRPKKATAVIIRAPVILVKLINSRDFPSTDEVSFRDEYSIEVFHLNTAFKTKVERQKGDLLKGISKSSTLHATADSLSLSVENRRVDGCQQKSEFSCLLGDIGFWLVTAPMLRSNLQIRAFDTVTSTKSVEQLAYLVRRTTTMLDSATSCFQQNSLRSDKRLRFLIYYLTQLAAHIPDPTFLTRISYMLRIAPGHLRHHDSWKIISRIRNVYNNLSQIQQQDVIEKCSKDDMSLPTNARSVVLSGFDQWRAWDLAHVGKSYVMRRIWGSPDPTPEATPLAACFSSSVKLFRFSVDPGPKESDFVVQNLSTVISSTPQKASHMSMEGKQKTLIIFQSYCSSITLRLRWEILDLVDGLAKTMSTVTLESAVSEKDSGGEPEEPREIQFVFGTDLGSVTLDGINIKLALIGKALRSSLVLKSQGAEDLNSLSVLISAETCTSELSSLSKPLMQWKVGDPHMYCSRTTEDTETEIKHEWKIAGSSRKLRYDMDEDPLSLAHTADRLIEDEIQFVHQLVKNLNLPTRQPTDKVARQKPSHNKFQVAMFLDDYRLSFCILPSLTYIITGEVARMSILSKMEPKIEVDFDLKKNLHTFLSNERGRLEALSELGIPPINGRVIANMLANRMDVEVDTTIEFIQLEASSVRSLLSVLTRPEFSHLLSDLKQNLEVLKLHFGEVLALDSRSPQQKDISNSHTLLYRARMTMAGTKIHATAPGLNGRSYSADMGFSLGMIRMRLDNGLDSGFPMEYPEFHVDTSNISFDLSKTHPWSDRSYCSLAIDAKVRGTSTADENGNIMRMFHLTSKKFDIELFPEAAALIVDVAAHLQERMKTLDLSHEVKRFKRLRHRGHTEAKLTVLATPSIEVYNNDSQGDDLFDAIYSFDLNNIQICWNMTTTLQAASSRKPDDLVFSIKRVDLSNKRTNSAKLRIEDVQLQMVPVLGDRRKRSLNSALLPELVFNVAYSSTGKDVRLAFQAAGKSLDLKATSDFILPANMIRNSMASASKIIRDANSLLVSKPSDDDNAKPRALFGNKRVRSVLVDVDFAGATVSLQGRQSNNQHTLLTATSKKSRVPESKYGQFMQGDAGATATLRAPGVALKVQFEDSTEDNSTLNAELKIDASANVLYPSIVPLMKQISDTVKEVMGDQPKPRRPSGAMMLQPQRLMQETPLDTNDPNSILGRCKLNIGLLIRKQEFSLSCQPIARVAATAGFDSVYVAVNTVQSDEDGQFLALSVAFNALQASVKHVYSNESTASFEVKSMIMSLINSKHVGRSKGISAVLRVSPMQVVLNAKQVQDLLLFREIWVPANDHLDASPPLEVQPSETQAYIVQRYQQVATAPGFPWNITIAVQKLEIQLDLGSTLGKAQFAIDDLWLSSKKTSDREQILCVGFKTVGIESKGRMSGLAEFQNIRIRTSINWPDDGLEKKTPLIQASLSFDQLQVKASFDYQPFLIAHVSFFNFLMYNVQCASNDSKERLFSILEAGTVRVFCTSLTASQSLALFQTWQRLVQDKQAAYEASLREVERYLRRKTSSYSDKIELPARNVAKKTDEKVEKAPISLQTGIVVTINAVHIGVFPSNFFDNHVFKIEAHKAQARFDVSLDDSKIHSALGLTLGQLRVALSAIVRSGPVAMEDLLVDEITHRVIESRGGTILNVPRLVALMETWQKFGTHQIAYTFRSTFEGKVDVGWNYARISFIRDMWENHSRALASRLGKPLAPSAVRITGGLPVEGGGDKREQQEKITAVVNVPQSKYTYVAIEPPVIETPQLRDMGEATPPLEWIGLQRDKLPNVTHQIIIVTLLEIAKEVEDAFTIEEIRSLMDRQANIRNMSVIAHVDHGKSTLSDSLVQRAGIISAAKAGETRFMDTRPDEQDRCITIKSTAISLYAKFPDEEDLKEIPQKVDGSEFLINLIDSPGHVDFSSEVTAALRVTDGALVVVDCVSGVCVQTETVLRQALTERIKPVLIINKVDRALLELQVSKEDLYQSFSRTIESVNVIIATYFDKVLGDVQVYPDKGTVAFGSGLHGWAFTVRQFAVKFAKKFGVDRKKMLERLWGDNFFNPKTKKWSKTPSDGVERAFNQFILDPIFKIFNVINNDKRDQIPALLEKLEIKLTSEEKDFTGKQLLKTVMRKFLPAADAMLEMICIHLPSPVTAQKYRAETLYEGPPDDECCIGIRDCDAKAPLMLYVSKMVPTSDKGRFYAFGRVYSGTVKSGLKVRIQGPNYTPGKKEDLFIKNIQRTILMMGRFVEPIEDVPAGNIVGLVGVDQFLLKSGTLTTSETAHNLKVMKFSVSPVVQRSVEVKNAQDLPKLVEGLKRLSKSDPCVLTLINESGEHVVAGAGELHLEICLKDLEEDHAGVPLRISDPVVSYRETVSGTSSMTALSKSPNKHNRLYVTAQPLDEEVSNAIEAGKITPRDDFKARARLLADEYGWDVTDARKIWCFGPDTTGANLLVDQTKAVQYLNEIKDSVVSGFQWATREGPVAEEPLRSVRFNILDVTLHADAIHRGGGQIIPTARRVLYAATMLADPGILEPIFNVEIQVPEQAMGGIYGVLTRRRGHVYTEEQRPGTPLFNVKAYLPVNESFGFPSELRQATGGQAFPQSVFDHWAVLPGGSPLDPASKPGQIVAEMRKRKGLKEQVPGYENYYDKL</sequence>
<dbReference type="CDD" id="cd01681">
    <property type="entry name" value="aeEF2_snRNP_like_IV"/>
    <property type="match status" value="1"/>
</dbReference>
<keyword evidence="8" id="KW-0496">Mitochondrion</keyword>
<dbReference type="InterPro" id="IPR048636">
    <property type="entry name" value="Csf1_N"/>
</dbReference>
<keyword evidence="7" id="KW-0809">Transit peptide</keyword>
<dbReference type="GO" id="GO:0003924">
    <property type="term" value="F:GTPase activity"/>
    <property type="evidence" value="ECO:0007669"/>
    <property type="project" value="InterPro"/>
</dbReference>
<keyword evidence="6" id="KW-0648">Protein biosynthesis</keyword>
<protein>
    <recommendedName>
        <fullName evidence="2">Elongation factor 2</fullName>
    </recommendedName>
</protein>
<evidence type="ECO:0000256" key="3">
    <source>
        <dbReference type="ARBA" id="ARBA00022490"/>
    </source>
</evidence>
<feature type="domain" description="Tr-type G" evidence="12">
    <location>
        <begin position="2669"/>
        <end position="2906"/>
    </location>
</feature>
<dbReference type="GO" id="GO:0003746">
    <property type="term" value="F:translation elongation factor activity"/>
    <property type="evidence" value="ECO:0007669"/>
    <property type="project" value="UniProtKB-KW"/>
</dbReference>
<dbReference type="Gene3D" id="2.40.30.10">
    <property type="entry name" value="Translation factors"/>
    <property type="match status" value="1"/>
</dbReference>
<evidence type="ECO:0000256" key="8">
    <source>
        <dbReference type="ARBA" id="ARBA00023128"/>
    </source>
</evidence>
<dbReference type="SUPFAM" id="SSF54980">
    <property type="entry name" value="EF-G C-terminal domain-like"/>
    <property type="match status" value="2"/>
</dbReference>
<comment type="caution">
    <text evidence="13">The sequence shown here is derived from an EMBL/GenBank/DDBJ whole genome shotgun (WGS) entry which is preliminary data.</text>
</comment>
<gene>
    <name evidence="13" type="ORF">AOCH_004657</name>
</gene>
<keyword evidence="3" id="KW-0963">Cytoplasm</keyword>
<dbReference type="SUPFAM" id="SSF52540">
    <property type="entry name" value="P-loop containing nucleoside triphosphate hydrolases"/>
    <property type="match status" value="1"/>
</dbReference>
<keyword evidence="5" id="KW-0251">Elongation factor</keyword>
<feature type="region of interest" description="Disordered" evidence="11">
    <location>
        <begin position="1"/>
        <end position="47"/>
    </location>
</feature>
<dbReference type="OrthoDB" id="10051416at2759"/>
<dbReference type="Gene3D" id="3.30.70.240">
    <property type="match status" value="1"/>
</dbReference>
<feature type="compositionally biased region" description="Polar residues" evidence="11">
    <location>
        <begin position="695"/>
        <end position="705"/>
    </location>
</feature>